<dbReference type="OrthoDB" id="3675370at2"/>
<evidence type="ECO:0000313" key="3">
    <source>
        <dbReference type="EMBL" id="TDD41075.1"/>
    </source>
</evidence>
<evidence type="ECO:0000313" key="4">
    <source>
        <dbReference type="Proteomes" id="UP000294947"/>
    </source>
</evidence>
<dbReference type="Proteomes" id="UP000294947">
    <property type="component" value="Unassembled WGS sequence"/>
</dbReference>
<dbReference type="AlphaFoldDB" id="A0A4R4Y9D1"/>
<feature type="region of interest" description="Disordered" evidence="1">
    <location>
        <begin position="27"/>
        <end position="52"/>
    </location>
</feature>
<keyword evidence="2" id="KW-0732">Signal</keyword>
<comment type="caution">
    <text evidence="3">The sequence shown here is derived from an EMBL/GenBank/DDBJ whole genome shotgun (WGS) entry which is preliminary data.</text>
</comment>
<feature type="chain" id="PRO_5020242532" description="DUF4352 domain-containing protein" evidence="2">
    <location>
        <begin position="26"/>
        <end position="179"/>
    </location>
</feature>
<accession>A0A4R4Y9D1</accession>
<protein>
    <recommendedName>
        <fullName evidence="5">DUF4352 domain-containing protein</fullName>
    </recommendedName>
</protein>
<gene>
    <name evidence="3" type="ORF">E1288_33640</name>
</gene>
<feature type="signal peptide" evidence="2">
    <location>
        <begin position="1"/>
        <end position="25"/>
    </location>
</feature>
<evidence type="ECO:0000256" key="1">
    <source>
        <dbReference type="SAM" id="MobiDB-lite"/>
    </source>
</evidence>
<proteinExistence type="predicted"/>
<name>A0A4R4Y9D1_9PSEU</name>
<dbReference type="EMBL" id="SMKW01000062">
    <property type="protein sequence ID" value="TDD41075.1"/>
    <property type="molecule type" value="Genomic_DNA"/>
</dbReference>
<reference evidence="3 4" key="1">
    <citation type="submission" date="2019-03" db="EMBL/GenBank/DDBJ databases">
        <title>Draft genome sequences of novel Actinobacteria.</title>
        <authorList>
            <person name="Sahin N."/>
            <person name="Ay H."/>
            <person name="Saygin H."/>
        </authorList>
    </citation>
    <scope>NUCLEOTIDE SEQUENCE [LARGE SCALE GENOMIC DNA]</scope>
    <source>
        <strain evidence="3 4">7K502</strain>
    </source>
</reference>
<dbReference type="PROSITE" id="PS51257">
    <property type="entry name" value="PROKAR_LIPOPROTEIN"/>
    <property type="match status" value="1"/>
</dbReference>
<dbReference type="RefSeq" id="WP_132492490.1">
    <property type="nucleotide sequence ID" value="NZ_SMKW01000062.1"/>
</dbReference>
<evidence type="ECO:0008006" key="5">
    <source>
        <dbReference type="Google" id="ProtNLM"/>
    </source>
</evidence>
<sequence>MKSLAVLASAVAAAGILVGCGTPSANQGTVSDASAQAGQPAAEPPQPQTPTWGQRYTWDDGIAVEVAAPVECTPSDVASPQNAERAVKFTITVVNDTDKPFDAGVLSYAADAQFNSTKADMIFDFGGGCGEGAPPSATVLPGRTYTYEQAFVVGEQQGEFQLAFQPTFMADKAVFLGRA</sequence>
<keyword evidence="4" id="KW-1185">Reference proteome</keyword>
<organism evidence="3 4">
    <name type="scientific">Saccharopolyspora elongata</name>
    <dbReference type="NCBI Taxonomy" id="2530387"/>
    <lineage>
        <taxon>Bacteria</taxon>
        <taxon>Bacillati</taxon>
        <taxon>Actinomycetota</taxon>
        <taxon>Actinomycetes</taxon>
        <taxon>Pseudonocardiales</taxon>
        <taxon>Pseudonocardiaceae</taxon>
        <taxon>Saccharopolyspora</taxon>
    </lineage>
</organism>
<evidence type="ECO:0000256" key="2">
    <source>
        <dbReference type="SAM" id="SignalP"/>
    </source>
</evidence>